<protein>
    <submittedName>
        <fullName evidence="1">Uncharacterized protein</fullName>
    </submittedName>
</protein>
<organism evidence="1 2">
    <name type="scientific">Glaciecola nitratireducens (strain JCM 12485 / KCTC 12276 / FR1064)</name>
    <dbReference type="NCBI Taxonomy" id="1085623"/>
    <lineage>
        <taxon>Bacteria</taxon>
        <taxon>Pseudomonadati</taxon>
        <taxon>Pseudomonadota</taxon>
        <taxon>Gammaproteobacteria</taxon>
        <taxon>Alteromonadales</taxon>
        <taxon>Alteromonadaceae</taxon>
        <taxon>Brumicola</taxon>
    </lineage>
</organism>
<dbReference type="AlphaFoldDB" id="G4QGQ4"/>
<dbReference type="KEGG" id="gni:GNIT_1573"/>
<sequence length="116" mass="13296">MINVDEEYIAELLLPKNTVNIDEIYGKLLGVVSDLNDNPEQSLYSKKLECAEHLIQITVSMISKKFDNLCDEEHRLLRSTSYLSETLNLIFDDEDVISSFKFSVARVFKGLDYVSN</sequence>
<accession>G4QGQ4</accession>
<dbReference type="HOGENOM" id="CLU_2093363_0_0_6"/>
<dbReference type="EMBL" id="CP003060">
    <property type="protein sequence ID" value="AEP29691.1"/>
    <property type="molecule type" value="Genomic_DNA"/>
</dbReference>
<reference evidence="1 2" key="1">
    <citation type="journal article" date="2011" name="J. Bacteriol.">
        <title>Complete genome sequence of seawater bacterium Glaciecola nitratireducens FR1064T.</title>
        <authorList>
            <person name="Bian F."/>
            <person name="Qin Q.L."/>
            <person name="Xie B.B."/>
            <person name="Shu Y.L."/>
            <person name="Zhang X.Y."/>
            <person name="Yu Y."/>
            <person name="Chen B."/>
            <person name="Chen X.L."/>
            <person name="Zhou B.C."/>
            <person name="Zhang Y.Z."/>
        </authorList>
    </citation>
    <scope>NUCLEOTIDE SEQUENCE [LARGE SCALE GENOMIC DNA]</scope>
    <source>
        <strain evidence="2">JCM 12485 / KCTC 12276 / FR1064</strain>
    </source>
</reference>
<name>G4QGQ4_GLANF</name>
<gene>
    <name evidence="1" type="ordered locus">GNIT_1573</name>
</gene>
<dbReference type="Proteomes" id="UP000009282">
    <property type="component" value="Chromosome"/>
</dbReference>
<dbReference type="RefSeq" id="WP_014108565.1">
    <property type="nucleotide sequence ID" value="NC_016041.1"/>
</dbReference>
<proteinExistence type="predicted"/>
<keyword evidence="2" id="KW-1185">Reference proteome</keyword>
<evidence type="ECO:0000313" key="1">
    <source>
        <dbReference type="EMBL" id="AEP29691.1"/>
    </source>
</evidence>
<dbReference type="STRING" id="1085623.GNIT_1573"/>
<evidence type="ECO:0000313" key="2">
    <source>
        <dbReference type="Proteomes" id="UP000009282"/>
    </source>
</evidence>